<feature type="domain" description="Rhodanese" evidence="1">
    <location>
        <begin position="31"/>
        <end position="60"/>
    </location>
</feature>
<dbReference type="InterPro" id="IPR001763">
    <property type="entry name" value="Rhodanese-like_dom"/>
</dbReference>
<protein>
    <submittedName>
        <fullName evidence="2">Isocitrate lyase/PEP mutase family protein</fullName>
    </submittedName>
</protein>
<evidence type="ECO:0000259" key="1">
    <source>
        <dbReference type="PROSITE" id="PS50206"/>
    </source>
</evidence>
<evidence type="ECO:0000313" key="2">
    <source>
        <dbReference type="EMBL" id="MCG2624730.1"/>
    </source>
</evidence>
<dbReference type="PROSITE" id="PS50206">
    <property type="entry name" value="RHODANESE_3"/>
    <property type="match status" value="1"/>
</dbReference>
<evidence type="ECO:0000313" key="3">
    <source>
        <dbReference type="Proteomes" id="UP001165368"/>
    </source>
</evidence>
<accession>A0ABS9LDI0</accession>
<dbReference type="SUPFAM" id="SSF51621">
    <property type="entry name" value="Phosphoenolpyruvate/pyruvate domain"/>
    <property type="match status" value="1"/>
</dbReference>
<organism evidence="2 3">
    <name type="scientific">Arthrobacter hankyongi</name>
    <dbReference type="NCBI Taxonomy" id="2904801"/>
    <lineage>
        <taxon>Bacteria</taxon>
        <taxon>Bacillati</taxon>
        <taxon>Actinomycetota</taxon>
        <taxon>Actinomycetes</taxon>
        <taxon>Micrococcales</taxon>
        <taxon>Micrococcaceae</taxon>
        <taxon>Arthrobacter</taxon>
    </lineage>
</organism>
<dbReference type="CDD" id="cd00377">
    <property type="entry name" value="ICL_PEPM"/>
    <property type="match status" value="1"/>
</dbReference>
<sequence length="323" mass="35257">MAVTSPGKALRAVFESEKTSILPFAALPVHAQMAQAAGYDAFEVSGGMSAWWAEGASDTGWLTLTEVVAHAKRVARSVDIPVYCDADTGFGPSPLNVQRTVAEFIDAGVAGIHIEDQREPKKSGGETGIELVSDAEAIGRLNAAVEARDKYDKDFVIVARTDGYGAAGGGVEEAIRRAQLYRAETDIDYIFFEGFHTWEQTELALKETAGVNYANGISLIGRRTVAEMTAVGQAIMPTPFAVPGIHEVWRLLTDMKESGEATPFAEYLDRMNAERDTKYDVGWGAKWGLPLMADVRELEEKFLPEELRRDYENSVNVGDRNVS</sequence>
<name>A0ABS9LDI0_9MICC</name>
<reference evidence="2" key="1">
    <citation type="submission" date="2022-01" db="EMBL/GenBank/DDBJ databases">
        <authorList>
            <person name="Jo J.-H."/>
            <person name="Im W.-T."/>
        </authorList>
    </citation>
    <scope>NUCLEOTIDE SEQUENCE</scope>
    <source>
        <strain evidence="2">I2-34</strain>
    </source>
</reference>
<dbReference type="RefSeq" id="WP_237827045.1">
    <property type="nucleotide sequence ID" value="NZ_JAKLTQ010000030.1"/>
</dbReference>
<dbReference type="Proteomes" id="UP001165368">
    <property type="component" value="Unassembled WGS sequence"/>
</dbReference>
<proteinExistence type="predicted"/>
<dbReference type="PANTHER" id="PTHR42905:SF5">
    <property type="entry name" value="CARBOXYVINYL-CARBOXYPHOSPHONATE PHOSPHORYLMUTASE, CHLOROPLASTIC"/>
    <property type="match status" value="1"/>
</dbReference>
<dbReference type="PANTHER" id="PTHR42905">
    <property type="entry name" value="PHOSPHOENOLPYRUVATE CARBOXYLASE"/>
    <property type="match status" value="1"/>
</dbReference>
<keyword evidence="3" id="KW-1185">Reference proteome</keyword>
<dbReference type="InterPro" id="IPR015813">
    <property type="entry name" value="Pyrv/PenolPyrv_kinase-like_dom"/>
</dbReference>
<dbReference type="Pfam" id="PF13714">
    <property type="entry name" value="PEP_mutase"/>
    <property type="match status" value="1"/>
</dbReference>
<dbReference type="GO" id="GO:0016829">
    <property type="term" value="F:lyase activity"/>
    <property type="evidence" value="ECO:0007669"/>
    <property type="project" value="UniProtKB-KW"/>
</dbReference>
<gene>
    <name evidence="2" type="ORF">LVY72_22850</name>
</gene>
<dbReference type="InterPro" id="IPR039556">
    <property type="entry name" value="ICL/PEPM"/>
</dbReference>
<dbReference type="EMBL" id="JAKLTQ010000030">
    <property type="protein sequence ID" value="MCG2624730.1"/>
    <property type="molecule type" value="Genomic_DNA"/>
</dbReference>
<dbReference type="InterPro" id="IPR040442">
    <property type="entry name" value="Pyrv_kinase-like_dom_sf"/>
</dbReference>
<comment type="caution">
    <text evidence="2">The sequence shown here is derived from an EMBL/GenBank/DDBJ whole genome shotgun (WGS) entry which is preliminary data.</text>
</comment>
<keyword evidence="2" id="KW-0456">Lyase</keyword>
<dbReference type="Gene3D" id="3.20.20.60">
    <property type="entry name" value="Phosphoenolpyruvate-binding domains"/>
    <property type="match status" value="1"/>
</dbReference>